<reference evidence="1" key="1">
    <citation type="submission" date="2017-04" db="EMBL/GenBank/DDBJ databases">
        <title>Unveiling RNA virosphere associated with marine microorganisms.</title>
        <authorList>
            <person name="Urayama S."/>
            <person name="Takaki Y."/>
            <person name="Nishi S."/>
            <person name="Yoshida Y."/>
            <person name="Deguchi S."/>
            <person name="Takai K."/>
            <person name="Nunoura T."/>
        </authorList>
    </citation>
    <scope>NUCLEOTIDE SEQUENCE</scope>
</reference>
<protein>
    <submittedName>
        <fullName evidence="1">Uncharacterized protein</fullName>
    </submittedName>
</protein>
<organism evidence="1">
    <name type="scientific">viral metagenome</name>
    <dbReference type="NCBI Taxonomy" id="1070528"/>
    <lineage>
        <taxon>unclassified sequences</taxon>
        <taxon>metagenomes</taxon>
        <taxon>organismal metagenomes</taxon>
    </lineage>
</organism>
<sequence>MAGAMLMIGHQLASAYSLRDHPYVAASMVEVHSMRYGISISKTLQLFENGLPLQTLPIAQMQVLEAEFRVKLGKKLIGGVCSDLFFEYRSKWIPTRNRKSFAYSFARRYLKGLRESGYILSIPFEDTYKRDAERDIRYCHESEHCLYDVKNDTYYVKSVSISRNKTMIRREAGDVIAHKMQHLGITFWCSGWDEKDAFRNFVQRRV</sequence>
<accession>A0A2V0RA09</accession>
<dbReference type="EMBL" id="BDQA01000681">
    <property type="protein sequence ID" value="GBH22136.1"/>
    <property type="molecule type" value="Genomic_RNA"/>
</dbReference>
<dbReference type="AlphaFoldDB" id="A0A2V0RA09"/>
<proteinExistence type="predicted"/>
<name>A0A2V0RA09_9ZZZZ</name>
<evidence type="ECO:0000313" key="1">
    <source>
        <dbReference type="EMBL" id="GBH22136.1"/>
    </source>
</evidence>
<comment type="caution">
    <text evidence="1">The sequence shown here is derived from an EMBL/GenBank/DDBJ whole genome shotgun (WGS) entry which is preliminary data.</text>
</comment>